<evidence type="ECO:0000256" key="1">
    <source>
        <dbReference type="SAM" id="MobiDB-lite"/>
    </source>
</evidence>
<dbReference type="Proteomes" id="UP000012062">
    <property type="component" value="Unassembled WGS sequence"/>
</dbReference>
<reference evidence="2 3" key="1">
    <citation type="submission" date="2013-02" db="EMBL/GenBank/DDBJ databases">
        <authorList>
            <person name="Genoscope - CEA"/>
        </authorList>
    </citation>
    <scope>NUCLEOTIDE SEQUENCE [LARGE SCALE GENOMIC DNA]</scope>
    <source>
        <strain evidence="2 3">STM 2683</strain>
    </source>
</reference>
<comment type="caution">
    <text evidence="2">The sequence shown here is derived from an EMBL/GenBank/DDBJ whole genome shotgun (WGS) entry which is preliminary data.</text>
</comment>
<keyword evidence="3" id="KW-1185">Reference proteome</keyword>
<feature type="region of interest" description="Disordered" evidence="1">
    <location>
        <begin position="110"/>
        <end position="132"/>
    </location>
</feature>
<gene>
    <name evidence="2" type="ORF">MESS2_740013</name>
</gene>
<organism evidence="2 3">
    <name type="scientific">Mesorhizobium metallidurans STM 2683</name>
    <dbReference type="NCBI Taxonomy" id="1297569"/>
    <lineage>
        <taxon>Bacteria</taxon>
        <taxon>Pseudomonadati</taxon>
        <taxon>Pseudomonadota</taxon>
        <taxon>Alphaproteobacteria</taxon>
        <taxon>Hyphomicrobiales</taxon>
        <taxon>Phyllobacteriaceae</taxon>
        <taxon>Mesorhizobium</taxon>
    </lineage>
</organism>
<dbReference type="EMBL" id="CAUM01000144">
    <property type="protein sequence ID" value="CCV08386.1"/>
    <property type="molecule type" value="Genomic_DNA"/>
</dbReference>
<accession>M5F920</accession>
<name>M5F920_9HYPH</name>
<evidence type="ECO:0000313" key="2">
    <source>
        <dbReference type="EMBL" id="CCV08386.1"/>
    </source>
</evidence>
<dbReference type="AlphaFoldDB" id="M5F920"/>
<feature type="compositionally biased region" description="Basic residues" evidence="1">
    <location>
        <begin position="121"/>
        <end position="132"/>
    </location>
</feature>
<proteinExistence type="predicted"/>
<evidence type="ECO:0000313" key="3">
    <source>
        <dbReference type="Proteomes" id="UP000012062"/>
    </source>
</evidence>
<sequence>MSWALHDIQGWRHVDTSGLRPSTGILKASAKVLKSNGREPAGALFAGLDLHGRVADAEPLMQLVCGMHQKRVAGVPTWQDQMGRQHIFRRARRPDVQVMHLADARQAGRIGLHGGPDRCRQERRRATWRPTP</sequence>
<protein>
    <submittedName>
        <fullName evidence="2">Uncharacterized protein</fullName>
    </submittedName>
</protein>